<name>A0A1W1YP61_9FIRM</name>
<evidence type="ECO:0000313" key="3">
    <source>
        <dbReference type="EMBL" id="SMC37528.1"/>
    </source>
</evidence>
<dbReference type="OrthoDB" id="9773047at2"/>
<protein>
    <submittedName>
        <fullName evidence="3">CubicO group peptidase, beta-lactamase class C family</fullName>
    </submittedName>
</protein>
<sequence>MDLIWKMKAMNLTNLFLNGEHDRICAYEYTPQKKKLYGSVVPKYPFPKGSPESQGISSRLIEAFFRTLETTERLYPHSAVILRRGVIIAEGYWKPYRADVPQMMYSLSKSVTSTAVGIAISEGRFGLDDRLSDIFPGRGLSVSSLFREPLRIRHLLTMSSGVGFNEVGSMLDRDWIRTFLESDLAFEPGTKFQYNSMNSYMLSAAIRERTGQGLLEYLRPRLLDPLEIGEVEWETSPRGIEKGGWGLCLTAMDMAKLGQLYLQNGLWGKDGNQVRLIPEEWVREATRPHIFAPSGDGKDGYGYQIWMCSRKGAYQFNGAFGQILIVVPDQELVVAVTGGSECAFLTDSPSDVVERFFYDDGVYSGSPLPESPEALASLRDLLDHLTVFRPRPRVSDSLSSLKPRKTASSSVPPLAGKADGVEFHMEKNNGAVLPLIQQMVHANYSRGFSRFKVSFSPGECSLLFSEGKDVNLILAGMDGRPRYSPVTVGGEQYLVGASASWGEDPGNRDELRVIISFVETPNTRLLRIAFEETGIVIHFGESPGFFRTLRLFALLVSGDDETQKKLMDRKLRQENLLSRARSYTEAEARGYYSSEKSPSQQTP</sequence>
<feature type="compositionally biased region" description="Polar residues" evidence="1">
    <location>
        <begin position="594"/>
        <end position="603"/>
    </location>
</feature>
<dbReference type="Pfam" id="PF00144">
    <property type="entry name" value="Beta-lactamase"/>
    <property type="match status" value="1"/>
</dbReference>
<reference evidence="3 4" key="1">
    <citation type="submission" date="2017-04" db="EMBL/GenBank/DDBJ databases">
        <authorList>
            <person name="Afonso C.L."/>
            <person name="Miller P.J."/>
            <person name="Scott M.A."/>
            <person name="Spackman E."/>
            <person name="Goraichik I."/>
            <person name="Dimitrov K.M."/>
            <person name="Suarez D.L."/>
            <person name="Swayne D.E."/>
        </authorList>
    </citation>
    <scope>NUCLEOTIDE SEQUENCE [LARGE SCALE GENOMIC DNA]</scope>
    <source>
        <strain evidence="3 4">DSM 12816</strain>
    </source>
</reference>
<evidence type="ECO:0000256" key="1">
    <source>
        <dbReference type="SAM" id="MobiDB-lite"/>
    </source>
</evidence>
<evidence type="ECO:0000259" key="2">
    <source>
        <dbReference type="Pfam" id="PF00144"/>
    </source>
</evidence>
<dbReference type="InterPro" id="IPR012338">
    <property type="entry name" value="Beta-lactam/transpept-like"/>
</dbReference>
<dbReference type="EMBL" id="FWXW01000001">
    <property type="protein sequence ID" value="SMC37528.1"/>
    <property type="molecule type" value="Genomic_DNA"/>
</dbReference>
<keyword evidence="4" id="KW-1185">Reference proteome</keyword>
<dbReference type="PANTHER" id="PTHR43283:SF7">
    <property type="entry name" value="BETA-LACTAMASE-RELATED DOMAIN-CONTAINING PROTEIN"/>
    <property type="match status" value="1"/>
</dbReference>
<dbReference type="Proteomes" id="UP000192790">
    <property type="component" value="Unassembled WGS sequence"/>
</dbReference>
<feature type="compositionally biased region" description="Polar residues" evidence="1">
    <location>
        <begin position="396"/>
        <end position="411"/>
    </location>
</feature>
<gene>
    <name evidence="3" type="ORF">SAMN02745168_0550</name>
</gene>
<dbReference type="InterPro" id="IPR001466">
    <property type="entry name" value="Beta-lactam-related"/>
</dbReference>
<feature type="region of interest" description="Disordered" evidence="1">
    <location>
        <begin position="394"/>
        <end position="413"/>
    </location>
</feature>
<feature type="domain" description="Beta-lactamase-related" evidence="2">
    <location>
        <begin position="78"/>
        <end position="336"/>
    </location>
</feature>
<proteinExistence type="predicted"/>
<dbReference type="PANTHER" id="PTHR43283">
    <property type="entry name" value="BETA-LACTAMASE-RELATED"/>
    <property type="match status" value="1"/>
</dbReference>
<organism evidence="3 4">
    <name type="scientific">Papillibacter cinnamivorans DSM 12816</name>
    <dbReference type="NCBI Taxonomy" id="1122930"/>
    <lineage>
        <taxon>Bacteria</taxon>
        <taxon>Bacillati</taxon>
        <taxon>Bacillota</taxon>
        <taxon>Clostridia</taxon>
        <taxon>Eubacteriales</taxon>
        <taxon>Oscillospiraceae</taxon>
        <taxon>Papillibacter</taxon>
    </lineage>
</organism>
<dbReference type="SUPFAM" id="SSF56601">
    <property type="entry name" value="beta-lactamase/transpeptidase-like"/>
    <property type="match status" value="1"/>
</dbReference>
<dbReference type="InterPro" id="IPR050789">
    <property type="entry name" value="Diverse_Enzym_Activities"/>
</dbReference>
<dbReference type="Gene3D" id="3.40.710.10">
    <property type="entry name" value="DD-peptidase/beta-lactamase superfamily"/>
    <property type="match status" value="1"/>
</dbReference>
<feature type="region of interest" description="Disordered" evidence="1">
    <location>
        <begin position="583"/>
        <end position="603"/>
    </location>
</feature>
<evidence type="ECO:0000313" key="4">
    <source>
        <dbReference type="Proteomes" id="UP000192790"/>
    </source>
</evidence>
<dbReference type="STRING" id="1122930.SAMN02745168_0550"/>
<accession>A0A1W1YP61</accession>
<dbReference type="AlphaFoldDB" id="A0A1W1YP61"/>
<dbReference type="RefSeq" id="WP_084233184.1">
    <property type="nucleotide sequence ID" value="NZ_FWXW01000001.1"/>
</dbReference>